<evidence type="ECO:0000313" key="1">
    <source>
        <dbReference type="EMBL" id="GAA4902367.1"/>
    </source>
</evidence>
<keyword evidence="2" id="KW-1185">Reference proteome</keyword>
<sequence>MGSPPSWRFEYGTGGGGAIHQAETKRVIVDVSGVFTSAFTRIVGRRVRTNFGAAEAGHPVALDRRMSHEGNVAPPQEAHDGQDYTFTGYGTRAHRIGVDHA</sequence>
<name>A0ABP9FN66_9ACTN</name>
<comment type="caution">
    <text evidence="1">The sequence shown here is derived from an EMBL/GenBank/DDBJ whole genome shotgun (WGS) entry which is preliminary data.</text>
</comment>
<reference evidence="2" key="1">
    <citation type="journal article" date="2019" name="Int. J. Syst. Evol. Microbiol.">
        <title>The Global Catalogue of Microorganisms (GCM) 10K type strain sequencing project: providing services to taxonomists for standard genome sequencing and annotation.</title>
        <authorList>
            <consortium name="The Broad Institute Genomics Platform"/>
            <consortium name="The Broad Institute Genome Sequencing Center for Infectious Disease"/>
            <person name="Wu L."/>
            <person name="Ma J."/>
        </authorList>
    </citation>
    <scope>NUCLEOTIDE SEQUENCE [LARGE SCALE GENOMIC DNA]</scope>
    <source>
        <strain evidence="2">JCM 19125</strain>
    </source>
</reference>
<proteinExistence type="predicted"/>
<accession>A0ABP9FN66</accession>
<evidence type="ECO:0000313" key="2">
    <source>
        <dbReference type="Proteomes" id="UP001501521"/>
    </source>
</evidence>
<protein>
    <submittedName>
        <fullName evidence="1">Uncharacterized protein</fullName>
    </submittedName>
</protein>
<organism evidence="1 2">
    <name type="scientific">Tessaracoccus lubricantis</name>
    <dbReference type="NCBI Taxonomy" id="545543"/>
    <lineage>
        <taxon>Bacteria</taxon>
        <taxon>Bacillati</taxon>
        <taxon>Actinomycetota</taxon>
        <taxon>Actinomycetes</taxon>
        <taxon>Propionibacteriales</taxon>
        <taxon>Propionibacteriaceae</taxon>
        <taxon>Tessaracoccus</taxon>
    </lineage>
</organism>
<dbReference type="EMBL" id="BAABLV010000035">
    <property type="protein sequence ID" value="GAA4902367.1"/>
    <property type="molecule type" value="Genomic_DNA"/>
</dbReference>
<gene>
    <name evidence="1" type="ORF">GCM10025789_21340</name>
</gene>
<dbReference type="Proteomes" id="UP001501521">
    <property type="component" value="Unassembled WGS sequence"/>
</dbReference>